<evidence type="ECO:0000256" key="7">
    <source>
        <dbReference type="SAM" id="MobiDB-lite"/>
    </source>
</evidence>
<dbReference type="AlphaFoldDB" id="A0A1W0WZ75"/>
<feature type="compositionally biased region" description="Polar residues" evidence="7">
    <location>
        <begin position="1"/>
        <end position="10"/>
    </location>
</feature>
<feature type="region of interest" description="Disordered" evidence="7">
    <location>
        <begin position="1"/>
        <end position="56"/>
    </location>
</feature>
<proteinExistence type="inferred from homology"/>
<dbReference type="InterPro" id="IPR034078">
    <property type="entry name" value="NFX1_fam"/>
</dbReference>
<feature type="domain" description="NF-X1-type" evidence="9">
    <location>
        <begin position="351"/>
        <end position="378"/>
    </location>
</feature>
<evidence type="ECO:0000256" key="1">
    <source>
        <dbReference type="ARBA" id="ARBA00007269"/>
    </source>
</evidence>
<dbReference type="CDD" id="cd16697">
    <property type="entry name" value="RING-CH-C4HC3_NFXL1"/>
    <property type="match status" value="1"/>
</dbReference>
<dbReference type="OrthoDB" id="536399at2759"/>
<dbReference type="Proteomes" id="UP000192578">
    <property type="component" value="Unassembled WGS sequence"/>
</dbReference>
<dbReference type="InterPro" id="IPR000967">
    <property type="entry name" value="Znf_NFX1"/>
</dbReference>
<feature type="domain" description="NF-X1-type" evidence="9">
    <location>
        <begin position="298"/>
        <end position="317"/>
    </location>
</feature>
<keyword evidence="6" id="KW-0175">Coiled coil</keyword>
<feature type="domain" description="NF-X1-type" evidence="9">
    <location>
        <begin position="482"/>
        <end position="501"/>
    </location>
</feature>
<dbReference type="GO" id="GO:0000981">
    <property type="term" value="F:DNA-binding transcription factor activity, RNA polymerase II-specific"/>
    <property type="evidence" value="ECO:0007669"/>
    <property type="project" value="TreeGrafter"/>
</dbReference>
<dbReference type="GO" id="GO:0000977">
    <property type="term" value="F:RNA polymerase II transcription regulatory region sequence-specific DNA binding"/>
    <property type="evidence" value="ECO:0007669"/>
    <property type="project" value="TreeGrafter"/>
</dbReference>
<dbReference type="GO" id="GO:0008270">
    <property type="term" value="F:zinc ion binding"/>
    <property type="evidence" value="ECO:0007669"/>
    <property type="project" value="UniProtKB-KW"/>
</dbReference>
<comment type="caution">
    <text evidence="10">The sequence shown here is derived from an EMBL/GenBank/DDBJ whole genome shotgun (WGS) entry which is preliminary data.</text>
</comment>
<feature type="transmembrane region" description="Helical" evidence="8">
    <location>
        <begin position="866"/>
        <end position="882"/>
    </location>
</feature>
<keyword evidence="11" id="KW-1185">Reference proteome</keyword>
<keyword evidence="3" id="KW-0677">Repeat</keyword>
<dbReference type="Pfam" id="PF01422">
    <property type="entry name" value="zf-NF-X1"/>
    <property type="match status" value="10"/>
</dbReference>
<dbReference type="SMART" id="SM00438">
    <property type="entry name" value="ZnF_NFX"/>
    <property type="match status" value="11"/>
</dbReference>
<evidence type="ECO:0000256" key="2">
    <source>
        <dbReference type="ARBA" id="ARBA00022723"/>
    </source>
</evidence>
<dbReference type="PANTHER" id="PTHR12360">
    <property type="entry name" value="NUCLEAR TRANSCRIPTION FACTOR, X-BOX BINDING 1 NFX1"/>
    <property type="match status" value="1"/>
</dbReference>
<feature type="domain" description="NF-X1-type" evidence="9">
    <location>
        <begin position="649"/>
        <end position="679"/>
    </location>
</feature>
<evidence type="ECO:0000313" key="10">
    <source>
        <dbReference type="EMBL" id="OQV20499.1"/>
    </source>
</evidence>
<accession>A0A1W0WZ75</accession>
<keyword evidence="8" id="KW-1133">Transmembrane helix</keyword>
<name>A0A1W0WZ75_HYPEX</name>
<evidence type="ECO:0000313" key="11">
    <source>
        <dbReference type="Proteomes" id="UP000192578"/>
    </source>
</evidence>
<evidence type="ECO:0000256" key="8">
    <source>
        <dbReference type="SAM" id="Phobius"/>
    </source>
</evidence>
<feature type="domain" description="NF-X1-type" evidence="9">
    <location>
        <begin position="246"/>
        <end position="264"/>
    </location>
</feature>
<evidence type="ECO:0000259" key="9">
    <source>
        <dbReference type="SMART" id="SM00438"/>
    </source>
</evidence>
<protein>
    <submittedName>
        <fullName evidence="10">NF-X1-type zinc finger protein NFXL1</fullName>
    </submittedName>
</protein>
<dbReference type="EMBL" id="MTYJ01000030">
    <property type="protein sequence ID" value="OQV20499.1"/>
    <property type="molecule type" value="Genomic_DNA"/>
</dbReference>
<organism evidence="10 11">
    <name type="scientific">Hypsibius exemplaris</name>
    <name type="common">Freshwater tardigrade</name>
    <dbReference type="NCBI Taxonomy" id="2072580"/>
    <lineage>
        <taxon>Eukaryota</taxon>
        <taxon>Metazoa</taxon>
        <taxon>Ecdysozoa</taxon>
        <taxon>Tardigrada</taxon>
        <taxon>Eutardigrada</taxon>
        <taxon>Parachela</taxon>
        <taxon>Hypsibioidea</taxon>
        <taxon>Hypsibiidae</taxon>
        <taxon>Hypsibius</taxon>
    </lineage>
</organism>
<feature type="domain" description="NF-X1-type" evidence="9">
    <location>
        <begin position="533"/>
        <end position="559"/>
    </location>
</feature>
<gene>
    <name evidence="10" type="ORF">BV898_05544</name>
</gene>
<feature type="coiled-coil region" evidence="6">
    <location>
        <begin position="805"/>
        <end position="832"/>
    </location>
</feature>
<evidence type="ECO:0000256" key="4">
    <source>
        <dbReference type="ARBA" id="ARBA00022771"/>
    </source>
</evidence>
<keyword evidence="2" id="KW-0479">Metal-binding</keyword>
<evidence type="ECO:0000256" key="5">
    <source>
        <dbReference type="ARBA" id="ARBA00022833"/>
    </source>
</evidence>
<feature type="domain" description="NF-X1-type" evidence="9">
    <location>
        <begin position="403"/>
        <end position="422"/>
    </location>
</feature>
<dbReference type="GO" id="GO:0005634">
    <property type="term" value="C:nucleus"/>
    <property type="evidence" value="ECO:0007669"/>
    <property type="project" value="InterPro"/>
</dbReference>
<keyword evidence="5" id="KW-0862">Zinc</keyword>
<feature type="domain" description="NF-X1-type" evidence="9">
    <location>
        <begin position="749"/>
        <end position="776"/>
    </location>
</feature>
<keyword evidence="4" id="KW-0863">Zinc-finger</keyword>
<evidence type="ECO:0000256" key="3">
    <source>
        <dbReference type="ARBA" id="ARBA00022737"/>
    </source>
</evidence>
<comment type="similarity">
    <text evidence="1">Belongs to the NFX1 family.</text>
</comment>
<feature type="domain" description="NF-X1-type" evidence="9">
    <location>
        <begin position="687"/>
        <end position="705"/>
    </location>
</feature>
<evidence type="ECO:0000256" key="6">
    <source>
        <dbReference type="SAM" id="Coils"/>
    </source>
</evidence>
<dbReference type="CDD" id="cd06008">
    <property type="entry name" value="NF-X1-zinc-finger"/>
    <property type="match status" value="4"/>
</dbReference>
<dbReference type="PANTHER" id="PTHR12360:SF1">
    <property type="entry name" value="NF-X1-TYPE ZINC FINGER PROTEIN NFXL1"/>
    <property type="match status" value="1"/>
</dbReference>
<keyword evidence="8" id="KW-0812">Transmembrane</keyword>
<feature type="domain" description="NF-X1-type" evidence="9">
    <location>
        <begin position="567"/>
        <end position="614"/>
    </location>
</feature>
<sequence>MANRSTQSWINFRPPAPAPAAASAPATSKNSFPRSGPRAALRQSAPLPPAAAGNQGYSNAERFNAIARQNQEGITRKLAQLQDVYGDASGSDEEEPQEKRAEILEAMLRNYKADDDDDGGEGKNVRRLLENATSANTLTCLICISTIKKNDAIWNCSNCCASLHLACIQKWAKDGIIRTSQHLSDEFFPEKDRFWGCPKCRFEFPLRDAPTRYYCYCGKTTDPKDDPWILPHSCGEFCGKTLKSGCAHKCVLVCHPGPCPPCPAQCRVKCFCGQQQKVVRCGGKSWCCGKTCQKAINCGKHQCQEPCHDGECPPCAKKVSTKCACGRETALQLCRIGDWHCQRVCGMKFDCGLHSCNKVCHSGDCGPCIFSLPRSCPCGKTKSVTDCSAEISPCGNTCEKPVCPLHFCQEPCHPGDCGPCTESMKKTCPCGAKTKPLPCSKVFTCDSKCKSQRNCGRHPCNKRCCAGTCPPCDQICSRVLNCRNHKCDSLCHAGPCYPCTQVVEVLCACGRTKVAVPCGKQRSTKPPKCNLACEIPPECHHPSRTPHSCHFGRCPPCTQICSILQPCGHHCQARCHSAVEVLVRSDKERPAGPWELKNSPDLEIHEYPCPPCEQLVRMPCLGGHDETPMKCCESRVVSCGRPCARKLECGNHVCQLPCHEVENPEDLEKFDSACDECSSLCTFKKPCGHPCVLACHRGDCPSCPETVRVKCHCGGMTLKFSCGKVARLTQAEKNDVFSCKVQCPALMSCDHPCTQLCHPADQPHSLPADCKKKCPLKCPCGRIREQHQCAKVSAGFKLVCDEECHAQAKSRKEEEETKIRLARELKEKEEALLQEQYDKKKGKKRPRNRYHDEEETPFLKEHWKKIAGVAAVVAVAFIAYIIQTV</sequence>
<keyword evidence="8" id="KW-0472">Membrane</keyword>
<reference evidence="11" key="1">
    <citation type="submission" date="2017-01" db="EMBL/GenBank/DDBJ databases">
        <title>Comparative genomics of anhydrobiosis in the tardigrade Hypsibius dujardini.</title>
        <authorList>
            <person name="Yoshida Y."/>
            <person name="Koutsovoulos G."/>
            <person name="Laetsch D."/>
            <person name="Stevens L."/>
            <person name="Kumar S."/>
            <person name="Horikawa D."/>
            <person name="Ishino K."/>
            <person name="Komine S."/>
            <person name="Tomita M."/>
            <person name="Blaxter M."/>
            <person name="Arakawa K."/>
        </authorList>
    </citation>
    <scope>NUCLEOTIDE SEQUENCE [LARGE SCALE GENOMIC DNA]</scope>
    <source>
        <strain evidence="11">Z151</strain>
    </source>
</reference>
<feature type="domain" description="NF-X1-type" evidence="9">
    <location>
        <begin position="455"/>
        <end position="474"/>
    </location>
</feature>